<evidence type="ECO:0000256" key="4">
    <source>
        <dbReference type="ARBA" id="ARBA00022452"/>
    </source>
</evidence>
<dbReference type="RefSeq" id="WP_016390905.1">
    <property type="nucleotide sequence ID" value="NZ_KE646810.1"/>
</dbReference>
<keyword evidence="3" id="KW-0813">Transport</keyword>
<keyword evidence="8" id="KW-0732">Signal</keyword>
<keyword evidence="4" id="KW-1134">Transmembrane beta strand</keyword>
<evidence type="ECO:0000313" key="10">
    <source>
        <dbReference type="Proteomes" id="UP000015462"/>
    </source>
</evidence>
<feature type="chain" id="PRO_5044225175" evidence="8">
    <location>
        <begin position="23"/>
        <end position="461"/>
    </location>
</feature>
<dbReference type="Proteomes" id="UP000015462">
    <property type="component" value="Unassembled WGS sequence"/>
</dbReference>
<dbReference type="EMBL" id="ASHL01000010">
    <property type="protein sequence ID" value="EPD12495.1"/>
    <property type="molecule type" value="Genomic_DNA"/>
</dbReference>
<dbReference type="GO" id="GO:0015288">
    <property type="term" value="F:porin activity"/>
    <property type="evidence" value="ECO:0007669"/>
    <property type="project" value="TreeGrafter"/>
</dbReference>
<dbReference type="PANTHER" id="PTHR30026">
    <property type="entry name" value="OUTER MEMBRANE PROTEIN TOLC"/>
    <property type="match status" value="1"/>
</dbReference>
<dbReference type="PANTHER" id="PTHR30026:SF22">
    <property type="entry name" value="OUTER MEMBRANE EFFLUX PROTEIN"/>
    <property type="match status" value="1"/>
</dbReference>
<dbReference type="Gene3D" id="1.20.1600.10">
    <property type="entry name" value="Outer membrane efflux proteins (OEP)"/>
    <property type="match status" value="1"/>
</dbReference>
<keyword evidence="10" id="KW-1185">Reference proteome</keyword>
<comment type="caution">
    <text evidence="9">The sequence shown here is derived from an EMBL/GenBank/DDBJ whole genome shotgun (WGS) entry which is preliminary data.</text>
</comment>
<accession>A0AB33YZE4</accession>
<gene>
    <name evidence="9" type="ORF">L196_10254</name>
</gene>
<name>A0AB33YZE4_9GAMM</name>
<feature type="signal peptide" evidence="8">
    <location>
        <begin position="1"/>
        <end position="22"/>
    </location>
</feature>
<dbReference type="InterPro" id="IPR010130">
    <property type="entry name" value="T1SS_OMP_TolC"/>
</dbReference>
<evidence type="ECO:0000256" key="1">
    <source>
        <dbReference type="ARBA" id="ARBA00004442"/>
    </source>
</evidence>
<dbReference type="NCBIfam" id="TIGR01844">
    <property type="entry name" value="type_I_sec_TolC"/>
    <property type="match status" value="1"/>
</dbReference>
<comment type="subcellular location">
    <subcellularLocation>
        <location evidence="1">Cell outer membrane</location>
    </subcellularLocation>
</comment>
<proteinExistence type="inferred from homology"/>
<dbReference type="SUPFAM" id="SSF56954">
    <property type="entry name" value="Outer membrane efflux proteins (OEP)"/>
    <property type="match status" value="1"/>
</dbReference>
<comment type="similarity">
    <text evidence="2">Belongs to the outer membrane factor (OMF) (TC 1.B.17) family.</text>
</comment>
<keyword evidence="6" id="KW-0472">Membrane</keyword>
<dbReference type="GO" id="GO:0015562">
    <property type="term" value="F:efflux transmembrane transporter activity"/>
    <property type="evidence" value="ECO:0007669"/>
    <property type="project" value="InterPro"/>
</dbReference>
<evidence type="ECO:0000256" key="2">
    <source>
        <dbReference type="ARBA" id="ARBA00007613"/>
    </source>
</evidence>
<evidence type="ECO:0000256" key="3">
    <source>
        <dbReference type="ARBA" id="ARBA00022448"/>
    </source>
</evidence>
<sequence length="461" mass="50565">MSLKLKIAVSGLLALSLSTASAETLQDAIQHTINENPQIQSAKSERLAVEQEISQAKAGYFPTVDIAVGAGWERSFNSSTKADGSESKSLGRDEASIQVRQMIYDGFATASEVNRQTARTNSRAYTVFGQAEITALNAVEAYINVLRREELLALAEENLAVHQSTNEQISSRSSRGVGRRADVEQSTGRLSLAQKNVLSEVGNLKDAQTAYLRIVGRLPSELEPITPPEDALPATFDQAVDSAIANHPILKSANSDIKSAIAQHATAKTAFLPRVDLELSATHNKDIDGIEEVNEDASAMLRLRYNLFNGGKDAARRKETAQLINQAKSIRDNTYRQAVESMRLSWIAHQTVKNQMAFFESHRDSSIKSNEAYQKQFNIGRRSLLDLLDSANEMFVAKSAYTNAKYDELFSQFRILASAGALNNYLNIALPEETTILPEVQPWIGASQRGKVTPTYSAAPE</sequence>
<protein>
    <submittedName>
        <fullName evidence="9">ABC transporter</fullName>
    </submittedName>
</protein>
<evidence type="ECO:0000256" key="7">
    <source>
        <dbReference type="ARBA" id="ARBA00023237"/>
    </source>
</evidence>
<evidence type="ECO:0000256" key="6">
    <source>
        <dbReference type="ARBA" id="ARBA00023136"/>
    </source>
</evidence>
<dbReference type="InterPro" id="IPR003423">
    <property type="entry name" value="OMP_efflux"/>
</dbReference>
<dbReference type="Pfam" id="PF02321">
    <property type="entry name" value="OEP"/>
    <property type="match status" value="2"/>
</dbReference>
<evidence type="ECO:0000256" key="5">
    <source>
        <dbReference type="ARBA" id="ARBA00022692"/>
    </source>
</evidence>
<keyword evidence="5" id="KW-0812">Transmembrane</keyword>
<organism evidence="9 10">
    <name type="scientific">Cycloclasticus pugetii</name>
    <dbReference type="NCBI Taxonomy" id="34068"/>
    <lineage>
        <taxon>Bacteria</taxon>
        <taxon>Pseudomonadati</taxon>
        <taxon>Pseudomonadota</taxon>
        <taxon>Gammaproteobacteria</taxon>
        <taxon>Thiotrichales</taxon>
        <taxon>Piscirickettsiaceae</taxon>
        <taxon>Cycloclasticus</taxon>
    </lineage>
</organism>
<dbReference type="InterPro" id="IPR051906">
    <property type="entry name" value="TolC-like"/>
</dbReference>
<dbReference type="AlphaFoldDB" id="A0AB33YZE4"/>
<evidence type="ECO:0000313" key="9">
    <source>
        <dbReference type="EMBL" id="EPD12495.1"/>
    </source>
</evidence>
<keyword evidence="7" id="KW-0998">Cell outer membrane</keyword>
<reference evidence="9 10" key="1">
    <citation type="journal article" date="2013" name="Genome Announc.">
        <title>Genome Sequence of the Pyrene- and Fluoranthene-Degrading Bacterium Cycloclasticus sp. Strain PY97M.</title>
        <authorList>
            <person name="Cui Z."/>
            <person name="Xu G."/>
            <person name="Li Q."/>
            <person name="Gao W."/>
            <person name="Zheng L."/>
        </authorList>
    </citation>
    <scope>NUCLEOTIDE SEQUENCE [LARGE SCALE GENOMIC DNA]</scope>
    <source>
        <strain evidence="9 10">PY97M</strain>
    </source>
</reference>
<evidence type="ECO:0000256" key="8">
    <source>
        <dbReference type="SAM" id="SignalP"/>
    </source>
</evidence>
<dbReference type="GO" id="GO:0009279">
    <property type="term" value="C:cell outer membrane"/>
    <property type="evidence" value="ECO:0007669"/>
    <property type="project" value="UniProtKB-SubCell"/>
</dbReference>
<dbReference type="GO" id="GO:1990281">
    <property type="term" value="C:efflux pump complex"/>
    <property type="evidence" value="ECO:0007669"/>
    <property type="project" value="TreeGrafter"/>
</dbReference>